<keyword evidence="4" id="KW-1185">Reference proteome</keyword>
<name>A0ABD1GZ97_SALDI</name>
<organism evidence="3 4">
    <name type="scientific">Salvia divinorum</name>
    <name type="common">Maria pastora</name>
    <name type="synonym">Diviner's sage</name>
    <dbReference type="NCBI Taxonomy" id="28513"/>
    <lineage>
        <taxon>Eukaryota</taxon>
        <taxon>Viridiplantae</taxon>
        <taxon>Streptophyta</taxon>
        <taxon>Embryophyta</taxon>
        <taxon>Tracheophyta</taxon>
        <taxon>Spermatophyta</taxon>
        <taxon>Magnoliopsida</taxon>
        <taxon>eudicotyledons</taxon>
        <taxon>Gunneridae</taxon>
        <taxon>Pentapetalae</taxon>
        <taxon>asterids</taxon>
        <taxon>lamiids</taxon>
        <taxon>Lamiales</taxon>
        <taxon>Lamiaceae</taxon>
        <taxon>Nepetoideae</taxon>
        <taxon>Mentheae</taxon>
        <taxon>Salviinae</taxon>
        <taxon>Salvia</taxon>
        <taxon>Salvia subgen. Calosphace</taxon>
    </lineage>
</organism>
<sequence>MADRDDDPEIGALNVHLSGEPAQAIVVSGGQAAIEDKNNVLAVMPHFYGRKVGNPYVFLHEFCKLCGIQNRPAGLTEEEYRLRVLPFALKGEADTWFMRLPPNSIRTWADFKSVFLDYFFPATRTNALKKEIQGATQEGDETLSMYWSRFKGMLDACPNNRMTEAEIFNNFYEGMTSESKDLVNSSSGGDFSRLRVSEARKVINRLIDAKKAYDNPRAQAIRRAPVHAAADQADDKMEARMDRLEKAVLNALKKTSNLLLPRSAKRHSVKRRHLLTTVHRWRWIISKQTQWETGIREAIGIKVVAGCQGREMPRGGSTPISAGRSRTRIHLPSQAMRSHRKKVPLAKQE</sequence>
<accession>A0ABD1GZ97</accession>
<dbReference type="EMBL" id="JBEAFC010000007">
    <property type="protein sequence ID" value="KAL1548304.1"/>
    <property type="molecule type" value="Genomic_DNA"/>
</dbReference>
<evidence type="ECO:0000313" key="3">
    <source>
        <dbReference type="EMBL" id="KAL1548304.1"/>
    </source>
</evidence>
<dbReference type="Proteomes" id="UP001567538">
    <property type="component" value="Unassembled WGS sequence"/>
</dbReference>
<protein>
    <recommendedName>
        <fullName evidence="2">Retrotransposon gag domain-containing protein</fullName>
    </recommendedName>
</protein>
<evidence type="ECO:0000256" key="1">
    <source>
        <dbReference type="SAM" id="MobiDB-lite"/>
    </source>
</evidence>
<dbReference type="AlphaFoldDB" id="A0ABD1GZ97"/>
<dbReference type="PANTHER" id="PTHR33223">
    <property type="entry name" value="CCHC-TYPE DOMAIN-CONTAINING PROTEIN"/>
    <property type="match status" value="1"/>
</dbReference>
<gene>
    <name evidence="3" type="ORF">AAHA92_16550</name>
</gene>
<dbReference type="PANTHER" id="PTHR33223:SF6">
    <property type="entry name" value="CCHC-TYPE DOMAIN-CONTAINING PROTEIN"/>
    <property type="match status" value="1"/>
</dbReference>
<reference evidence="3 4" key="1">
    <citation type="submission" date="2024-06" db="EMBL/GenBank/DDBJ databases">
        <title>A chromosome level genome sequence of Diviner's sage (Salvia divinorum).</title>
        <authorList>
            <person name="Ford S.A."/>
            <person name="Ro D.-K."/>
            <person name="Ness R.W."/>
            <person name="Phillips M.A."/>
        </authorList>
    </citation>
    <scope>NUCLEOTIDE SEQUENCE [LARGE SCALE GENOMIC DNA]</scope>
    <source>
        <strain evidence="3">SAF-2024a</strain>
        <tissue evidence="3">Leaf</tissue>
    </source>
</reference>
<proteinExistence type="predicted"/>
<dbReference type="InterPro" id="IPR005162">
    <property type="entry name" value="Retrotrans_gag_dom"/>
</dbReference>
<feature type="region of interest" description="Disordered" evidence="1">
    <location>
        <begin position="310"/>
        <end position="349"/>
    </location>
</feature>
<feature type="compositionally biased region" description="Basic residues" evidence="1">
    <location>
        <begin position="337"/>
        <end position="349"/>
    </location>
</feature>
<evidence type="ECO:0000313" key="4">
    <source>
        <dbReference type="Proteomes" id="UP001567538"/>
    </source>
</evidence>
<comment type="caution">
    <text evidence="3">The sequence shown here is derived from an EMBL/GenBank/DDBJ whole genome shotgun (WGS) entry which is preliminary data.</text>
</comment>
<feature type="domain" description="Retrotransposon gag" evidence="2">
    <location>
        <begin position="84"/>
        <end position="176"/>
    </location>
</feature>
<dbReference type="Pfam" id="PF03732">
    <property type="entry name" value="Retrotrans_gag"/>
    <property type="match status" value="1"/>
</dbReference>
<evidence type="ECO:0000259" key="2">
    <source>
        <dbReference type="Pfam" id="PF03732"/>
    </source>
</evidence>